<dbReference type="OrthoDB" id="1470350at2759"/>
<keyword evidence="5 8" id="KW-0560">Oxidoreductase</keyword>
<organism evidence="9 10">
    <name type="scientific">Calycina marina</name>
    <dbReference type="NCBI Taxonomy" id="1763456"/>
    <lineage>
        <taxon>Eukaryota</taxon>
        <taxon>Fungi</taxon>
        <taxon>Dikarya</taxon>
        <taxon>Ascomycota</taxon>
        <taxon>Pezizomycotina</taxon>
        <taxon>Leotiomycetes</taxon>
        <taxon>Helotiales</taxon>
        <taxon>Pezizellaceae</taxon>
        <taxon>Calycina</taxon>
    </lineage>
</organism>
<accession>A0A9P7Z573</accession>
<dbReference type="AlphaFoldDB" id="A0A9P7Z573"/>
<comment type="cofactor">
    <cofactor evidence="1">
        <name>heme</name>
        <dbReference type="ChEBI" id="CHEBI:30413"/>
    </cofactor>
</comment>
<evidence type="ECO:0000256" key="5">
    <source>
        <dbReference type="ARBA" id="ARBA00023002"/>
    </source>
</evidence>
<dbReference type="GO" id="GO:0016705">
    <property type="term" value="F:oxidoreductase activity, acting on paired donors, with incorporation or reduction of molecular oxygen"/>
    <property type="evidence" value="ECO:0007669"/>
    <property type="project" value="InterPro"/>
</dbReference>
<dbReference type="PROSITE" id="PS00086">
    <property type="entry name" value="CYTOCHROME_P450"/>
    <property type="match status" value="1"/>
</dbReference>
<dbReference type="PANTHER" id="PTHR24305">
    <property type="entry name" value="CYTOCHROME P450"/>
    <property type="match status" value="1"/>
</dbReference>
<evidence type="ECO:0000313" key="10">
    <source>
        <dbReference type="Proteomes" id="UP000887226"/>
    </source>
</evidence>
<evidence type="ECO:0000256" key="1">
    <source>
        <dbReference type="ARBA" id="ARBA00001971"/>
    </source>
</evidence>
<evidence type="ECO:0000256" key="2">
    <source>
        <dbReference type="ARBA" id="ARBA00010617"/>
    </source>
</evidence>
<evidence type="ECO:0000256" key="3">
    <source>
        <dbReference type="ARBA" id="ARBA00022617"/>
    </source>
</evidence>
<dbReference type="Proteomes" id="UP000887226">
    <property type="component" value="Unassembled WGS sequence"/>
</dbReference>
<dbReference type="GO" id="GO:0004497">
    <property type="term" value="F:monooxygenase activity"/>
    <property type="evidence" value="ECO:0007669"/>
    <property type="project" value="UniProtKB-KW"/>
</dbReference>
<name>A0A9P7Z573_9HELO</name>
<evidence type="ECO:0000256" key="4">
    <source>
        <dbReference type="ARBA" id="ARBA00022723"/>
    </source>
</evidence>
<evidence type="ECO:0000313" key="9">
    <source>
        <dbReference type="EMBL" id="KAG9245103.1"/>
    </source>
</evidence>
<dbReference type="InterPro" id="IPR017972">
    <property type="entry name" value="Cyt_P450_CS"/>
</dbReference>
<evidence type="ECO:0000256" key="7">
    <source>
        <dbReference type="ARBA" id="ARBA00023033"/>
    </source>
</evidence>
<gene>
    <name evidence="9" type="ORF">BJ878DRAFT_419920</name>
</gene>
<protein>
    <submittedName>
        <fullName evidence="9">Cytochrome P450 CYP4/CYP19/CYP26 subfamily</fullName>
    </submittedName>
</protein>
<keyword evidence="4 8" id="KW-0479">Metal-binding</keyword>
<keyword evidence="10" id="KW-1185">Reference proteome</keyword>
<comment type="caution">
    <text evidence="9">The sequence shown here is derived from an EMBL/GenBank/DDBJ whole genome shotgun (WGS) entry which is preliminary data.</text>
</comment>
<reference evidence="9" key="1">
    <citation type="journal article" date="2021" name="IMA Fungus">
        <title>Genomic characterization of three marine fungi, including Emericellopsis atlantica sp. nov. with signatures of a generalist lifestyle and marine biomass degradation.</title>
        <authorList>
            <person name="Hagestad O.C."/>
            <person name="Hou L."/>
            <person name="Andersen J.H."/>
            <person name="Hansen E.H."/>
            <person name="Altermark B."/>
            <person name="Li C."/>
            <person name="Kuhnert E."/>
            <person name="Cox R.J."/>
            <person name="Crous P.W."/>
            <person name="Spatafora J.W."/>
            <person name="Lail K."/>
            <person name="Amirebrahimi M."/>
            <person name="Lipzen A."/>
            <person name="Pangilinan J."/>
            <person name="Andreopoulos W."/>
            <person name="Hayes R.D."/>
            <person name="Ng V."/>
            <person name="Grigoriev I.V."/>
            <person name="Jackson S.A."/>
            <person name="Sutton T.D.S."/>
            <person name="Dobson A.D.W."/>
            <person name="Rama T."/>
        </authorList>
    </citation>
    <scope>NUCLEOTIDE SEQUENCE</scope>
    <source>
        <strain evidence="9">TRa3180A</strain>
    </source>
</reference>
<keyword evidence="6 8" id="KW-0408">Iron</keyword>
<proteinExistence type="inferred from homology"/>
<feature type="non-terminal residue" evidence="9">
    <location>
        <position position="1"/>
    </location>
</feature>
<dbReference type="PANTHER" id="PTHR24305:SF29">
    <property type="entry name" value="BENZOATE-PARA-HYDROXYLASE"/>
    <property type="match status" value="1"/>
</dbReference>
<dbReference type="SUPFAM" id="SSF48264">
    <property type="entry name" value="Cytochrome P450"/>
    <property type="match status" value="1"/>
</dbReference>
<dbReference type="Pfam" id="PF00067">
    <property type="entry name" value="p450"/>
    <property type="match status" value="1"/>
</dbReference>
<dbReference type="EMBL" id="MU253865">
    <property type="protein sequence ID" value="KAG9245103.1"/>
    <property type="molecule type" value="Genomic_DNA"/>
</dbReference>
<dbReference type="GO" id="GO:0020037">
    <property type="term" value="F:heme binding"/>
    <property type="evidence" value="ECO:0007669"/>
    <property type="project" value="InterPro"/>
</dbReference>
<comment type="similarity">
    <text evidence="2 8">Belongs to the cytochrome P450 family.</text>
</comment>
<dbReference type="InterPro" id="IPR036396">
    <property type="entry name" value="Cyt_P450_sf"/>
</dbReference>
<dbReference type="Gene3D" id="1.10.630.10">
    <property type="entry name" value="Cytochrome P450"/>
    <property type="match status" value="1"/>
</dbReference>
<dbReference type="GO" id="GO:0005506">
    <property type="term" value="F:iron ion binding"/>
    <property type="evidence" value="ECO:0007669"/>
    <property type="project" value="InterPro"/>
</dbReference>
<keyword evidence="3 8" id="KW-0349">Heme</keyword>
<sequence length="104" mass="12476">CYSAYLNTVNLSRPREFLPERWLDSGDASFESDRKEMFQLFSYGQRNCIGQNLAWLEMRLLLTKILWHWDLEILPESERWKTLKNYMTLGKGPLMVEVFPVERE</sequence>
<keyword evidence="7 8" id="KW-0503">Monooxygenase</keyword>
<dbReference type="InterPro" id="IPR050121">
    <property type="entry name" value="Cytochrome_P450_monoxygenase"/>
</dbReference>
<dbReference type="InterPro" id="IPR001128">
    <property type="entry name" value="Cyt_P450"/>
</dbReference>
<evidence type="ECO:0000256" key="6">
    <source>
        <dbReference type="ARBA" id="ARBA00023004"/>
    </source>
</evidence>
<evidence type="ECO:0000256" key="8">
    <source>
        <dbReference type="RuleBase" id="RU000461"/>
    </source>
</evidence>